<reference evidence="2 5" key="2">
    <citation type="journal article" date="2019" name="Nat. Med.">
        <title>A library of human gut bacterial isolates paired with longitudinal multiomics data enables mechanistic microbiome research.</title>
        <authorList>
            <person name="Poyet M."/>
            <person name="Groussin M."/>
            <person name="Gibbons S.M."/>
            <person name="Avila-Pacheco J."/>
            <person name="Jiang X."/>
            <person name="Kearney S.M."/>
            <person name="Perrotta A.R."/>
            <person name="Berdy B."/>
            <person name="Zhao S."/>
            <person name="Lieberman T.D."/>
            <person name="Swanson P.K."/>
            <person name="Smith M."/>
            <person name="Roesemann S."/>
            <person name="Alexander J.E."/>
            <person name="Rich S.A."/>
            <person name="Livny J."/>
            <person name="Vlamakis H."/>
            <person name="Clish C."/>
            <person name="Bullock K."/>
            <person name="Deik A."/>
            <person name="Scott J."/>
            <person name="Pierce K.A."/>
            <person name="Xavier R.J."/>
            <person name="Alm E.J."/>
        </authorList>
    </citation>
    <scope>NUCLEOTIDE SEQUENCE [LARGE SCALE GENOMIC DNA]</scope>
    <source>
        <strain evidence="2 5">BIOML-A1</strain>
    </source>
</reference>
<evidence type="ECO:0000313" key="2">
    <source>
        <dbReference type="EMBL" id="MTR84057.1"/>
    </source>
</evidence>
<evidence type="ECO:0000259" key="1">
    <source>
        <dbReference type="Pfam" id="PF13274"/>
    </source>
</evidence>
<gene>
    <name evidence="3" type="ORF">DW927_19525</name>
    <name evidence="2" type="ORF">GMD50_03105</name>
</gene>
<proteinExistence type="predicted"/>
<dbReference type="EMBL" id="QSFP01000043">
    <property type="protein sequence ID" value="RHA61315.1"/>
    <property type="molecule type" value="Genomic_DNA"/>
</dbReference>
<reference evidence="3 4" key="1">
    <citation type="submission" date="2018-08" db="EMBL/GenBank/DDBJ databases">
        <title>A genome reference for cultivated species of the human gut microbiota.</title>
        <authorList>
            <person name="Zou Y."/>
            <person name="Xue W."/>
            <person name="Luo G."/>
        </authorList>
    </citation>
    <scope>NUCLEOTIDE SEQUENCE [LARGE SCALE GENOMIC DNA]</scope>
    <source>
        <strain evidence="3 4">AM43-11</strain>
    </source>
</reference>
<dbReference type="Proteomes" id="UP000478483">
    <property type="component" value="Unassembled WGS sequence"/>
</dbReference>
<dbReference type="Proteomes" id="UP000284465">
    <property type="component" value="Unassembled WGS sequence"/>
</dbReference>
<dbReference type="RefSeq" id="WP_118592484.1">
    <property type="nucleotide sequence ID" value="NZ_QSFP01000043.1"/>
</dbReference>
<dbReference type="Pfam" id="PF13274">
    <property type="entry name" value="SocA_Panacea"/>
    <property type="match status" value="1"/>
</dbReference>
<organism evidence="3 4">
    <name type="scientific">Roseburia intestinalis</name>
    <dbReference type="NCBI Taxonomy" id="166486"/>
    <lineage>
        <taxon>Bacteria</taxon>
        <taxon>Bacillati</taxon>
        <taxon>Bacillota</taxon>
        <taxon>Clostridia</taxon>
        <taxon>Lachnospirales</taxon>
        <taxon>Lachnospiraceae</taxon>
        <taxon>Roseburia</taxon>
    </lineage>
</organism>
<sequence>MDKIIDVAAYIVAKYKEMTHETLDEMKLHKLLYFTQRESFAILGKPAFEGDFEGWKYGPVSREVRQDYEQGEFLVETKKISDDIKYIVNNVLLEYGALASWKLSDLSHREISWLNSRAGLKDGENGSNIIQLADIQKDSEKVRPYDHVWDMYYDEFEDLDTVE</sequence>
<comment type="caution">
    <text evidence="3">The sequence shown here is derived from an EMBL/GenBank/DDBJ whole genome shotgun (WGS) entry which is preliminary data.</text>
</comment>
<dbReference type="AlphaFoldDB" id="A0A413SAY4"/>
<feature type="domain" description="Antitoxin SocA-like Panacea" evidence="1">
    <location>
        <begin position="28"/>
        <end position="113"/>
    </location>
</feature>
<evidence type="ECO:0000313" key="4">
    <source>
        <dbReference type="Proteomes" id="UP000284465"/>
    </source>
</evidence>
<protein>
    <submittedName>
        <fullName evidence="3">DUF4065 domain-containing protein</fullName>
    </submittedName>
</protein>
<evidence type="ECO:0000313" key="5">
    <source>
        <dbReference type="Proteomes" id="UP000478483"/>
    </source>
</evidence>
<accession>A0A413SAY4</accession>
<dbReference type="EMBL" id="WNAJ01000002">
    <property type="protein sequence ID" value="MTR84057.1"/>
    <property type="molecule type" value="Genomic_DNA"/>
</dbReference>
<name>A0A413SAY4_9FIRM</name>
<dbReference type="InterPro" id="IPR025272">
    <property type="entry name" value="SocA_Panacea"/>
</dbReference>
<evidence type="ECO:0000313" key="3">
    <source>
        <dbReference type="EMBL" id="RHA61315.1"/>
    </source>
</evidence>